<feature type="domain" description="SCP" evidence="2">
    <location>
        <begin position="73"/>
        <end position="199"/>
    </location>
</feature>
<comment type="caution">
    <text evidence="3">The sequence shown here is derived from an EMBL/GenBank/DDBJ whole genome shotgun (WGS) entry which is preliminary data.</text>
</comment>
<dbReference type="InterPro" id="IPR014044">
    <property type="entry name" value="CAP_dom"/>
</dbReference>
<dbReference type="AlphaFoldDB" id="A0A923HSN9"/>
<evidence type="ECO:0000313" key="4">
    <source>
        <dbReference type="Proteomes" id="UP000627446"/>
    </source>
</evidence>
<dbReference type="RefSeq" id="WP_186916524.1">
    <property type="nucleotide sequence ID" value="NZ_JACOFZ010000003.1"/>
</dbReference>
<dbReference type="PANTHER" id="PTHR31157">
    <property type="entry name" value="SCP DOMAIN-CONTAINING PROTEIN"/>
    <property type="match status" value="1"/>
</dbReference>
<dbReference type="Gene3D" id="3.40.33.10">
    <property type="entry name" value="CAP"/>
    <property type="match status" value="1"/>
</dbReference>
<accession>A0A923HSN9</accession>
<dbReference type="InterPro" id="IPR035940">
    <property type="entry name" value="CAP_sf"/>
</dbReference>
<dbReference type="PANTHER" id="PTHR31157:SF1">
    <property type="entry name" value="SCP DOMAIN-CONTAINING PROTEIN"/>
    <property type="match status" value="1"/>
</dbReference>
<evidence type="ECO:0000313" key="3">
    <source>
        <dbReference type="EMBL" id="MBC3881812.1"/>
    </source>
</evidence>
<evidence type="ECO:0000256" key="1">
    <source>
        <dbReference type="SAM" id="MobiDB-lite"/>
    </source>
</evidence>
<reference evidence="3" key="1">
    <citation type="submission" date="2020-08" db="EMBL/GenBank/DDBJ databases">
        <title>Novel species isolated from subtropical streams in China.</title>
        <authorList>
            <person name="Lu H."/>
        </authorList>
    </citation>
    <scope>NUCLEOTIDE SEQUENCE</scope>
    <source>
        <strain evidence="3">LX22W</strain>
    </source>
</reference>
<feature type="compositionally biased region" description="Basic and acidic residues" evidence="1">
    <location>
        <begin position="220"/>
        <end position="235"/>
    </location>
</feature>
<proteinExistence type="predicted"/>
<name>A0A923HSN9_9BURK</name>
<keyword evidence="4" id="KW-1185">Reference proteome</keyword>
<organism evidence="3 4">
    <name type="scientific">Undibacterium nitidum</name>
    <dbReference type="NCBI Taxonomy" id="2762298"/>
    <lineage>
        <taxon>Bacteria</taxon>
        <taxon>Pseudomonadati</taxon>
        <taxon>Pseudomonadota</taxon>
        <taxon>Betaproteobacteria</taxon>
        <taxon>Burkholderiales</taxon>
        <taxon>Oxalobacteraceae</taxon>
        <taxon>Undibacterium</taxon>
    </lineage>
</organism>
<dbReference type="EMBL" id="JACOFZ010000003">
    <property type="protein sequence ID" value="MBC3881812.1"/>
    <property type="molecule type" value="Genomic_DNA"/>
</dbReference>
<dbReference type="SUPFAM" id="SSF55797">
    <property type="entry name" value="PR-1-like"/>
    <property type="match status" value="1"/>
</dbReference>
<dbReference type="PROSITE" id="PS51257">
    <property type="entry name" value="PROKAR_LIPOPROTEIN"/>
    <property type="match status" value="1"/>
</dbReference>
<protein>
    <submittedName>
        <fullName evidence="3">CAP domain-containing protein</fullName>
    </submittedName>
</protein>
<gene>
    <name evidence="3" type="ORF">H8K36_10535</name>
</gene>
<dbReference type="CDD" id="cd05379">
    <property type="entry name" value="CAP_bacterial"/>
    <property type="match status" value="1"/>
</dbReference>
<sequence length="235" mass="26268">MSYKRLIRPIIPTLIALSLVSCHGPENARTGEKRAAVTVPESEIDVRLLPTEPGLSDPNCGLNGAQGIEMELLRRVNAFRSEPRMCGTKRYDAAPPVKWNLRLLNASYRHSVDMARSNLVSHTSLDSRELWNRLDQVGYAFLKAGENIAAGQNSVESVVVAWQQSPHHCATMMAPDMPDIGVACVYKKSSFYKYYWTMDLGKPMSMPIEHPSQVGGKQRVPVEEKEKTWLESAVK</sequence>
<dbReference type="Proteomes" id="UP000627446">
    <property type="component" value="Unassembled WGS sequence"/>
</dbReference>
<feature type="region of interest" description="Disordered" evidence="1">
    <location>
        <begin position="210"/>
        <end position="235"/>
    </location>
</feature>
<evidence type="ECO:0000259" key="2">
    <source>
        <dbReference type="Pfam" id="PF00188"/>
    </source>
</evidence>
<dbReference type="Pfam" id="PF00188">
    <property type="entry name" value="CAP"/>
    <property type="match status" value="1"/>
</dbReference>